<organism evidence="1 2">
    <name type="scientific">Rosa chinensis</name>
    <name type="common">China rose</name>
    <dbReference type="NCBI Taxonomy" id="74649"/>
    <lineage>
        <taxon>Eukaryota</taxon>
        <taxon>Viridiplantae</taxon>
        <taxon>Streptophyta</taxon>
        <taxon>Embryophyta</taxon>
        <taxon>Tracheophyta</taxon>
        <taxon>Spermatophyta</taxon>
        <taxon>Magnoliopsida</taxon>
        <taxon>eudicotyledons</taxon>
        <taxon>Gunneridae</taxon>
        <taxon>Pentapetalae</taxon>
        <taxon>rosids</taxon>
        <taxon>fabids</taxon>
        <taxon>Rosales</taxon>
        <taxon>Rosaceae</taxon>
        <taxon>Rosoideae</taxon>
        <taxon>Rosoideae incertae sedis</taxon>
        <taxon>Rosa</taxon>
    </lineage>
</organism>
<name>A0A2P6RBG9_ROSCH</name>
<evidence type="ECO:0000313" key="1">
    <source>
        <dbReference type="EMBL" id="PRQ43767.1"/>
    </source>
</evidence>
<reference evidence="1 2" key="1">
    <citation type="journal article" date="2018" name="Nat. Genet.">
        <title>The Rosa genome provides new insights in the design of modern roses.</title>
        <authorList>
            <person name="Bendahmane M."/>
        </authorList>
    </citation>
    <scope>NUCLEOTIDE SEQUENCE [LARGE SCALE GENOMIC DNA]</scope>
    <source>
        <strain evidence="2">cv. Old Blush</strain>
    </source>
</reference>
<dbReference type="EMBL" id="PDCK01000041">
    <property type="protein sequence ID" value="PRQ43767.1"/>
    <property type="molecule type" value="Genomic_DNA"/>
</dbReference>
<keyword evidence="2" id="KW-1185">Reference proteome</keyword>
<gene>
    <name evidence="1" type="ORF">RchiOBHm_Chr3g0471931</name>
</gene>
<proteinExistence type="predicted"/>
<sequence length="94" mass="10453">MFRKLEEAIVGILIPSCWVKGILLQQNIQAIVAIVLFTSSGAEIKCKLALGSVEHIVAYATVMDCDDRNQLIHGAPLGDDICVFLSMRRLRRKQ</sequence>
<evidence type="ECO:0000313" key="2">
    <source>
        <dbReference type="Proteomes" id="UP000238479"/>
    </source>
</evidence>
<dbReference type="Proteomes" id="UP000238479">
    <property type="component" value="Chromosome 3"/>
</dbReference>
<dbReference type="Gramene" id="PRQ43767">
    <property type="protein sequence ID" value="PRQ43767"/>
    <property type="gene ID" value="RchiOBHm_Chr3g0471931"/>
</dbReference>
<accession>A0A2P6RBG9</accession>
<comment type="caution">
    <text evidence="1">The sequence shown here is derived from an EMBL/GenBank/DDBJ whole genome shotgun (WGS) entry which is preliminary data.</text>
</comment>
<protein>
    <submittedName>
        <fullName evidence="1">Uncharacterized protein</fullName>
    </submittedName>
</protein>
<dbReference type="AlphaFoldDB" id="A0A2P6RBG9"/>